<keyword evidence="9" id="KW-1185">Reference proteome</keyword>
<feature type="signal peptide" evidence="6">
    <location>
        <begin position="1"/>
        <end position="20"/>
    </location>
</feature>
<evidence type="ECO:0008006" key="10">
    <source>
        <dbReference type="Google" id="ProtNLM"/>
    </source>
</evidence>
<evidence type="ECO:0000256" key="4">
    <source>
        <dbReference type="ARBA" id="ARBA00022525"/>
    </source>
</evidence>
<keyword evidence="3" id="KW-0713">Self-incompatibility</keyword>
<evidence type="ECO:0000256" key="6">
    <source>
        <dbReference type="SAM" id="SignalP"/>
    </source>
</evidence>
<comment type="similarity">
    <text evidence="2">Belongs to the plant self-incompatibility (S1) protein family.</text>
</comment>
<proteinExistence type="inferred from homology"/>
<dbReference type="Proteomes" id="UP000824890">
    <property type="component" value="Unassembled WGS sequence"/>
</dbReference>
<feature type="chain" id="PRO_5045030719" description="S-protein homolog" evidence="6">
    <location>
        <begin position="21"/>
        <end position="134"/>
    </location>
</feature>
<comment type="caution">
    <text evidence="8">The sequence shown here is derived from an EMBL/GenBank/DDBJ whole genome shotgun (WGS) entry which is preliminary data.</text>
</comment>
<evidence type="ECO:0000313" key="8">
    <source>
        <dbReference type="EMBL" id="KAH0908386.1"/>
    </source>
</evidence>
<dbReference type="EMBL" id="JAGKQM010000009">
    <property type="protein sequence ID" value="KAH0908386.1"/>
    <property type="molecule type" value="Genomic_DNA"/>
</dbReference>
<evidence type="ECO:0000256" key="2">
    <source>
        <dbReference type="ARBA" id="ARBA00005581"/>
    </source>
</evidence>
<name>A0ABQ8BU75_BRANA</name>
<evidence type="ECO:0000256" key="5">
    <source>
        <dbReference type="ARBA" id="ARBA00022729"/>
    </source>
</evidence>
<evidence type="ECO:0000256" key="3">
    <source>
        <dbReference type="ARBA" id="ARBA00022471"/>
    </source>
</evidence>
<reference evidence="8 9" key="1">
    <citation type="submission" date="2021-05" db="EMBL/GenBank/DDBJ databases">
        <title>Genome Assembly of Synthetic Allotetraploid Brassica napus Reveals Homoeologous Exchanges between Subgenomes.</title>
        <authorList>
            <person name="Davis J.T."/>
        </authorList>
    </citation>
    <scope>NUCLEOTIDE SEQUENCE [LARGE SCALE GENOMIC DNA]</scope>
    <source>
        <strain evidence="9">cv. Da-Ae</strain>
        <tissue evidence="8">Seedling</tissue>
    </source>
</reference>
<accession>A0ABQ8BU75</accession>
<protein>
    <recommendedName>
        <fullName evidence="10">S-protein homolog</fullName>
    </recommendedName>
</protein>
<dbReference type="EMBL" id="JAGKQM010000009">
    <property type="protein sequence ID" value="KAH0908385.1"/>
    <property type="molecule type" value="Genomic_DNA"/>
</dbReference>
<keyword evidence="5 6" id="KW-0732">Signal</keyword>
<gene>
    <name evidence="7" type="ORF">HID58_031706</name>
    <name evidence="8" type="ORF">HID58_031707</name>
</gene>
<sequence length="134" mass="16157">MNLCIYFVLVLAVFAGTAYTWNDVEIRNQIGPNIVLHMKCHMTNPTNDLGSKDLQFNTSHTFEFRDVDTINWKKEETQCLLRYGRYYHDVQVYRESFLTRSGILRSWEARRDGIYFKTRHDRPWEFKFHWIVGK</sequence>
<dbReference type="Pfam" id="PF05938">
    <property type="entry name" value="Self-incomp_S1"/>
    <property type="match status" value="1"/>
</dbReference>
<evidence type="ECO:0000313" key="7">
    <source>
        <dbReference type="EMBL" id="KAH0908385.1"/>
    </source>
</evidence>
<keyword evidence="4" id="KW-0964">Secreted</keyword>
<evidence type="ECO:0000256" key="1">
    <source>
        <dbReference type="ARBA" id="ARBA00004613"/>
    </source>
</evidence>
<evidence type="ECO:0000313" key="9">
    <source>
        <dbReference type="Proteomes" id="UP000824890"/>
    </source>
</evidence>
<comment type="subcellular location">
    <subcellularLocation>
        <location evidence="1">Secreted</location>
    </subcellularLocation>
</comment>
<organism evidence="8 9">
    <name type="scientific">Brassica napus</name>
    <name type="common">Rape</name>
    <dbReference type="NCBI Taxonomy" id="3708"/>
    <lineage>
        <taxon>Eukaryota</taxon>
        <taxon>Viridiplantae</taxon>
        <taxon>Streptophyta</taxon>
        <taxon>Embryophyta</taxon>
        <taxon>Tracheophyta</taxon>
        <taxon>Spermatophyta</taxon>
        <taxon>Magnoliopsida</taxon>
        <taxon>eudicotyledons</taxon>
        <taxon>Gunneridae</taxon>
        <taxon>Pentapetalae</taxon>
        <taxon>rosids</taxon>
        <taxon>malvids</taxon>
        <taxon>Brassicales</taxon>
        <taxon>Brassicaceae</taxon>
        <taxon>Brassiceae</taxon>
        <taxon>Brassica</taxon>
    </lineage>
</organism>
<dbReference type="InterPro" id="IPR010264">
    <property type="entry name" value="Self-incomp_S1"/>
</dbReference>